<evidence type="ECO:0000256" key="1">
    <source>
        <dbReference type="SAM" id="Phobius"/>
    </source>
</evidence>
<accession>A0A9P3LFY7</accession>
<keyword evidence="1" id="KW-0812">Transmembrane</keyword>
<reference evidence="2 3" key="1">
    <citation type="submission" date="2021-08" db="EMBL/GenBank/DDBJ databases">
        <title>Draft Genome Sequence of Phanerochaete sordida strain YK-624.</title>
        <authorList>
            <person name="Mori T."/>
            <person name="Dohra H."/>
            <person name="Suzuki T."/>
            <person name="Kawagishi H."/>
            <person name="Hirai H."/>
        </authorList>
    </citation>
    <scope>NUCLEOTIDE SEQUENCE [LARGE SCALE GENOMIC DNA]</scope>
    <source>
        <strain evidence="2 3">YK-624</strain>
    </source>
</reference>
<keyword evidence="1" id="KW-0472">Membrane</keyword>
<feature type="transmembrane region" description="Helical" evidence="1">
    <location>
        <begin position="477"/>
        <end position="501"/>
    </location>
</feature>
<dbReference type="Proteomes" id="UP000703269">
    <property type="component" value="Unassembled WGS sequence"/>
</dbReference>
<proteinExistence type="predicted"/>
<feature type="transmembrane region" description="Helical" evidence="1">
    <location>
        <begin position="445"/>
        <end position="465"/>
    </location>
</feature>
<comment type="caution">
    <text evidence="2">The sequence shown here is derived from an EMBL/GenBank/DDBJ whole genome shotgun (WGS) entry which is preliminary data.</text>
</comment>
<dbReference type="OrthoDB" id="2657661at2759"/>
<protein>
    <recommendedName>
        <fullName evidence="4">WW domain-containing protein</fullName>
    </recommendedName>
</protein>
<evidence type="ECO:0000313" key="3">
    <source>
        <dbReference type="Proteomes" id="UP000703269"/>
    </source>
</evidence>
<evidence type="ECO:0000313" key="2">
    <source>
        <dbReference type="EMBL" id="GJE94016.1"/>
    </source>
</evidence>
<organism evidence="2 3">
    <name type="scientific">Phanerochaete sordida</name>
    <dbReference type="NCBI Taxonomy" id="48140"/>
    <lineage>
        <taxon>Eukaryota</taxon>
        <taxon>Fungi</taxon>
        <taxon>Dikarya</taxon>
        <taxon>Basidiomycota</taxon>
        <taxon>Agaricomycotina</taxon>
        <taxon>Agaricomycetes</taxon>
        <taxon>Polyporales</taxon>
        <taxon>Phanerochaetaceae</taxon>
        <taxon>Phanerochaete</taxon>
    </lineage>
</organism>
<keyword evidence="3" id="KW-1185">Reference proteome</keyword>
<gene>
    <name evidence="2" type="ORF">PsYK624_101840</name>
</gene>
<dbReference type="EMBL" id="BPQB01000036">
    <property type="protein sequence ID" value="GJE94016.1"/>
    <property type="molecule type" value="Genomic_DNA"/>
</dbReference>
<name>A0A9P3LFY7_9APHY</name>
<sequence>MSPAPIIPETLQNVIHTRSYTISSDVPDIYLQPFSDLRPKVASAPHGWSRCITPEGQPYFWHKDLNLYTNVHLTRGTNQHSEVVSIIEHAANHCRRCFATRQDTDEAKPDLVIAQLRERRAGKHSGPEWGYYFASSKRRTVFWVDPIRLADIIAGCPRSVPTNDHLNLIREAQYWYHVQMFPAGHVVEPAVISELSGLLACAYTDTITSTTSTSPYSTEKLRLISRVLDTVKEGQDVQTTWTPAMPMPLGDVESVRPDGEKSAQTAWIVARFMSVFKRDMFLHYYGQDGARLNRNQSVRCVERPRPRYIFLLVSSFLFYMPYVYKKKLDEVFVDTLLNEEHWMQFLDSLRKDWELTVTPSTVLLGANVVFLAISSIDSASQAPHWSPGQIMIYVSTVLNLASYLVCWILLQRHAPHIGSSTLAGIIYLKRREQCVFGLEADAVVFSLPSAFFTWSMLVFCAAIVWTCLAKSNLATRLIVAAVLAVIAFSLVVVLQVSWVSIAPTEDNVWRRNVEFVRYVRERSIDALAGGLLRRMSWTGDTPDEILERTKS</sequence>
<dbReference type="AlphaFoldDB" id="A0A9P3LFY7"/>
<keyword evidence="1" id="KW-1133">Transmembrane helix</keyword>
<evidence type="ECO:0008006" key="4">
    <source>
        <dbReference type="Google" id="ProtNLM"/>
    </source>
</evidence>